<dbReference type="GO" id="GO:0005509">
    <property type="term" value="F:calcium ion binding"/>
    <property type="evidence" value="ECO:0007669"/>
    <property type="project" value="InterPro"/>
</dbReference>
<dbReference type="EMBL" id="DRGL01000078">
    <property type="protein sequence ID" value="HEA23341.1"/>
    <property type="molecule type" value="Genomic_DNA"/>
</dbReference>
<dbReference type="Gene3D" id="2.60.40.10">
    <property type="entry name" value="Immunoglobulins"/>
    <property type="match status" value="1"/>
</dbReference>
<evidence type="ECO:0000313" key="3">
    <source>
        <dbReference type="EMBL" id="HEA23341.1"/>
    </source>
</evidence>
<dbReference type="SUPFAM" id="SSF56436">
    <property type="entry name" value="C-type lectin-like"/>
    <property type="match status" value="1"/>
</dbReference>
<dbReference type="InterPro" id="IPR016187">
    <property type="entry name" value="CTDL_fold"/>
</dbReference>
<dbReference type="Pfam" id="PF00059">
    <property type="entry name" value="Lectin_C"/>
    <property type="match status" value="1"/>
</dbReference>
<comment type="caution">
    <text evidence="3">The sequence shown here is derived from an EMBL/GenBank/DDBJ whole genome shotgun (WGS) entry which is preliminary data.</text>
</comment>
<dbReference type="GO" id="GO:0007156">
    <property type="term" value="P:homophilic cell adhesion via plasma membrane adhesion molecules"/>
    <property type="evidence" value="ECO:0007669"/>
    <property type="project" value="InterPro"/>
</dbReference>
<dbReference type="InterPro" id="IPR002126">
    <property type="entry name" value="Cadherin-like_dom"/>
</dbReference>
<dbReference type="Gene3D" id="3.10.100.10">
    <property type="entry name" value="Mannose-Binding Protein A, subunit A"/>
    <property type="match status" value="1"/>
</dbReference>
<dbReference type="InterPro" id="IPR014756">
    <property type="entry name" value="Ig_E-set"/>
</dbReference>
<dbReference type="AlphaFoldDB" id="A0A831VQW2"/>
<feature type="non-terminal residue" evidence="3">
    <location>
        <position position="781"/>
    </location>
</feature>
<dbReference type="SUPFAM" id="SSF49313">
    <property type="entry name" value="Cadherin-like"/>
    <property type="match status" value="1"/>
</dbReference>
<name>A0A831VQW2_9FLAO</name>
<dbReference type="SUPFAM" id="SSF81296">
    <property type="entry name" value="E set domains"/>
    <property type="match status" value="1"/>
</dbReference>
<reference evidence="3" key="1">
    <citation type="journal article" date="2020" name="mSystems">
        <title>Genome- and Community-Level Interaction Insights into Carbon Utilization and Element Cycling Functions of Hydrothermarchaeota in Hydrothermal Sediment.</title>
        <authorList>
            <person name="Zhou Z."/>
            <person name="Liu Y."/>
            <person name="Xu W."/>
            <person name="Pan J."/>
            <person name="Luo Z.H."/>
            <person name="Li M."/>
        </authorList>
    </citation>
    <scope>NUCLEOTIDE SEQUENCE [LARGE SCALE GENOMIC DNA]</scope>
    <source>
        <strain evidence="3">HyVt-345</strain>
    </source>
</reference>
<dbReference type="InterPro" id="IPR016186">
    <property type="entry name" value="C-type_lectin-like/link_sf"/>
</dbReference>
<gene>
    <name evidence="3" type="ORF">ENH87_20860</name>
</gene>
<accession>A0A831VQW2</accession>
<dbReference type="Gene3D" id="2.60.40.60">
    <property type="entry name" value="Cadherins"/>
    <property type="match status" value="1"/>
</dbReference>
<dbReference type="GO" id="GO:0016020">
    <property type="term" value="C:membrane"/>
    <property type="evidence" value="ECO:0007669"/>
    <property type="project" value="InterPro"/>
</dbReference>
<evidence type="ECO:0000259" key="2">
    <source>
        <dbReference type="PROSITE" id="PS50268"/>
    </source>
</evidence>
<evidence type="ECO:0008006" key="4">
    <source>
        <dbReference type="Google" id="ProtNLM"/>
    </source>
</evidence>
<dbReference type="InterPro" id="IPR015919">
    <property type="entry name" value="Cadherin-like_sf"/>
</dbReference>
<protein>
    <recommendedName>
        <fullName evidence="4">Cadherin domain-containing protein</fullName>
    </recommendedName>
</protein>
<dbReference type="PROSITE" id="PS50041">
    <property type="entry name" value="C_TYPE_LECTIN_2"/>
    <property type="match status" value="1"/>
</dbReference>
<feature type="domain" description="C-type lectin" evidence="1">
    <location>
        <begin position="141"/>
        <end position="288"/>
    </location>
</feature>
<feature type="domain" description="Cadherin" evidence="2">
    <location>
        <begin position="664"/>
        <end position="764"/>
    </location>
</feature>
<dbReference type="PROSITE" id="PS50268">
    <property type="entry name" value="CADHERIN_2"/>
    <property type="match status" value="1"/>
</dbReference>
<organism evidence="3">
    <name type="scientific">Pricia antarctica</name>
    <dbReference type="NCBI Taxonomy" id="641691"/>
    <lineage>
        <taxon>Bacteria</taxon>
        <taxon>Pseudomonadati</taxon>
        <taxon>Bacteroidota</taxon>
        <taxon>Flavobacteriia</taxon>
        <taxon>Flavobacteriales</taxon>
        <taxon>Flavobacteriaceae</taxon>
        <taxon>Pricia</taxon>
    </lineage>
</organism>
<dbReference type="InterPro" id="IPR001304">
    <property type="entry name" value="C-type_lectin-like"/>
</dbReference>
<dbReference type="Proteomes" id="UP000886191">
    <property type="component" value="Unassembled WGS sequence"/>
</dbReference>
<sequence length="781" mass="82612">MKNYTLIIILLLFVSVTSNVWSQGQIYVSGPNTQTTITSNSPTAIAPELTISSTENITDFTVSVTDSYSTNDAVGFSGNLPSGISTLGWNATKRAIVFKGTKTAEEWQAFLRNLTITTANVCSPETRKVSFIAGETFYNPLNGHFYKITTFPSNWLPAKAAAASDSYYGNQGYLVTLTSTAENTFVSRLIGQNAWMGASDDYLQINEALGYTLYANQAASEGKWYWVTGPEKGRQMSTANRVNIGSVYQNWGGGEPNNAGEEHCLHIYSNNGLWNDFANSQNIYGIVEYGDMPGDLSNSSQEFTQEIYIQGSSSGTISGGNVTVCAGTNSTTLTLGGFTGSVVRWESSVDNFITAGNTIPNTNTTLTVNNISTTTYYRAVVNSTSPSTCNGLVTSSAPVLVSSAVSGNVFAVNTTICDGSDVDLYLSGQEGEVQKWQRSSDNSTWTDIASTNPTLIETVNTVGTLYYRAFVQVPGCGAAVVTPSKSISVVTGTPPQGGTVGSNTHFSATNSGTLTLSDYTGSISKWQRSTDDGLVWIDITNTASTQSYTNIAEETLFRALVANGSCGASYSTSGKVEVIFTPTITDFESKIAAQGNEVVITGTNLENVIQVQIGGVDATSFTINSTSKITATVPSGATSGAITVTNPGGSDSMSGFVLNVPPTDITLSSSSVVENNALNDAVGQFSGTDPDTSDTFSFALVAGKGDADNGSFVISGSNLLANEVFDFESSNEYSIRVEVSDNYGNTYQKALIIGVTDRNEVPTDISLDNTTVTENSVVGYI</sequence>
<dbReference type="SMART" id="SM00034">
    <property type="entry name" value="CLECT"/>
    <property type="match status" value="1"/>
</dbReference>
<proteinExistence type="predicted"/>
<dbReference type="InterPro" id="IPR013783">
    <property type="entry name" value="Ig-like_fold"/>
</dbReference>
<dbReference type="CDD" id="cd00102">
    <property type="entry name" value="IPT"/>
    <property type="match status" value="1"/>
</dbReference>
<evidence type="ECO:0000259" key="1">
    <source>
        <dbReference type="PROSITE" id="PS50041"/>
    </source>
</evidence>